<evidence type="ECO:0000256" key="1">
    <source>
        <dbReference type="SAM" id="Coils"/>
    </source>
</evidence>
<sequence>MAMMPVPAGKPPGQTESWEERAEQARIFAQLGQIEYERVLLQRRLDAALAEAAARPAMEAALAEAHARIAELTDTASKLRSQRDTQFAARRGAEEARDIAQARIAALEEELAGAATQEAVAAATTGLAAERDAALARIAGLEAELAAAAAGREAAGLAQAAAEEARDAALRSLEEATARIAELMAEREAGNQAAARLRRARQAAQNEATAARAEAERLQQDATMLITARAEAENARNRAIEETMALRVELMRLRAGAEPRRKPDLSATPAPAPAAPGEPVAFDEAWYLKTYPDVRAAVAAEIFSSGLDHFLQHGRAEGRQPLPEAMPAAG</sequence>
<accession>A0ABS1V2G7</accession>
<keyword evidence="4" id="KW-1185">Reference proteome</keyword>
<gene>
    <name evidence="3" type="ORF">JMJ55_11230</name>
</gene>
<keyword evidence="1" id="KW-0175">Coiled coil</keyword>
<proteinExistence type="predicted"/>
<name>A0ABS1V2G7_9PROT</name>
<comment type="caution">
    <text evidence="3">The sequence shown here is derived from an EMBL/GenBank/DDBJ whole genome shotgun (WGS) entry which is preliminary data.</text>
</comment>
<evidence type="ECO:0000256" key="2">
    <source>
        <dbReference type="SAM" id="MobiDB-lite"/>
    </source>
</evidence>
<feature type="region of interest" description="Disordered" evidence="2">
    <location>
        <begin position="257"/>
        <end position="276"/>
    </location>
</feature>
<feature type="coiled-coil region" evidence="1">
    <location>
        <begin position="159"/>
        <end position="249"/>
    </location>
</feature>
<evidence type="ECO:0000313" key="3">
    <source>
        <dbReference type="EMBL" id="MBL6455897.1"/>
    </source>
</evidence>
<evidence type="ECO:0000313" key="4">
    <source>
        <dbReference type="Proteomes" id="UP000606490"/>
    </source>
</evidence>
<dbReference type="RefSeq" id="WP_202825645.1">
    <property type="nucleotide sequence ID" value="NZ_JAEUXJ010000004.1"/>
</dbReference>
<protein>
    <submittedName>
        <fullName evidence="3">Uncharacterized protein</fullName>
    </submittedName>
</protein>
<dbReference type="Proteomes" id="UP000606490">
    <property type="component" value="Unassembled WGS sequence"/>
</dbReference>
<organism evidence="3 4">
    <name type="scientific">Belnapia mucosa</name>
    <dbReference type="NCBI Taxonomy" id="2804532"/>
    <lineage>
        <taxon>Bacteria</taxon>
        <taxon>Pseudomonadati</taxon>
        <taxon>Pseudomonadota</taxon>
        <taxon>Alphaproteobacteria</taxon>
        <taxon>Acetobacterales</taxon>
        <taxon>Roseomonadaceae</taxon>
        <taxon>Belnapia</taxon>
    </lineage>
</organism>
<feature type="coiled-coil region" evidence="1">
    <location>
        <begin position="62"/>
        <end position="117"/>
    </location>
</feature>
<dbReference type="EMBL" id="JAEUXJ010000004">
    <property type="protein sequence ID" value="MBL6455897.1"/>
    <property type="molecule type" value="Genomic_DNA"/>
</dbReference>
<reference evidence="3 4" key="1">
    <citation type="submission" date="2021-01" db="EMBL/GenBank/DDBJ databases">
        <title>Belnapia mucosa sp. nov. and Belnapia arida sp. nov., isolated from the Tabernas Desert (Almeria, Spain).</title>
        <authorList>
            <person name="Molina-Menor E."/>
            <person name="Vidal-Verdu A."/>
            <person name="Calonge A."/>
            <person name="Satari L."/>
            <person name="Pereto Magraner J."/>
            <person name="Porcar Miralles M."/>
        </authorList>
    </citation>
    <scope>NUCLEOTIDE SEQUENCE [LARGE SCALE GENOMIC DNA]</scope>
    <source>
        <strain evidence="3 4">T6</strain>
    </source>
</reference>